<reference evidence="2 3" key="1">
    <citation type="submission" date="2019-10" db="EMBL/GenBank/DDBJ databases">
        <title>Glycomyces albidus sp. nov., a novel actinomycete isolated from rhizosphere soil of wheat (Triticum aestivum L.).</title>
        <authorList>
            <person name="Qian L."/>
        </authorList>
    </citation>
    <scope>NUCLEOTIDE SEQUENCE [LARGE SCALE GENOMIC DNA]</scope>
    <source>
        <strain evidence="2 3">NEAU-7082</strain>
    </source>
</reference>
<sequence>MALEVLDRGVAAVLGDQVLGCRALGPVVEGGEDRFSEGGAGEQAHRGGAVELPYGVGDLVDPRPPGGGGSGEDRELPGEAGDGGDVGGGAVVEVEGGDEPVPQG</sequence>
<feature type="compositionally biased region" description="Gly residues" evidence="1">
    <location>
        <begin position="80"/>
        <end position="90"/>
    </location>
</feature>
<organism evidence="2 3">
    <name type="scientific">Glycomyces albidus</name>
    <dbReference type="NCBI Taxonomy" id="2656774"/>
    <lineage>
        <taxon>Bacteria</taxon>
        <taxon>Bacillati</taxon>
        <taxon>Actinomycetota</taxon>
        <taxon>Actinomycetes</taxon>
        <taxon>Glycomycetales</taxon>
        <taxon>Glycomycetaceae</taxon>
        <taxon>Glycomyces</taxon>
    </lineage>
</organism>
<proteinExistence type="predicted"/>
<name>A0A6L5GA39_9ACTN</name>
<comment type="caution">
    <text evidence="2">The sequence shown here is derived from an EMBL/GenBank/DDBJ whole genome shotgun (WGS) entry which is preliminary data.</text>
</comment>
<evidence type="ECO:0000256" key="1">
    <source>
        <dbReference type="SAM" id="MobiDB-lite"/>
    </source>
</evidence>
<dbReference type="AlphaFoldDB" id="A0A6L5GA39"/>
<gene>
    <name evidence="2" type="ORF">GFD30_12650</name>
</gene>
<accession>A0A6L5GA39</accession>
<evidence type="ECO:0000313" key="2">
    <source>
        <dbReference type="EMBL" id="MQM26413.1"/>
    </source>
</evidence>
<feature type="region of interest" description="Disordered" evidence="1">
    <location>
        <begin position="52"/>
        <end position="104"/>
    </location>
</feature>
<keyword evidence="3" id="KW-1185">Reference proteome</keyword>
<dbReference type="Proteomes" id="UP000477750">
    <property type="component" value="Unassembled WGS sequence"/>
</dbReference>
<dbReference type="RefSeq" id="WP_153025567.1">
    <property type="nucleotide sequence ID" value="NZ_WIAO01000013.1"/>
</dbReference>
<protein>
    <submittedName>
        <fullName evidence="2">Uncharacterized protein</fullName>
    </submittedName>
</protein>
<evidence type="ECO:0000313" key="3">
    <source>
        <dbReference type="Proteomes" id="UP000477750"/>
    </source>
</evidence>
<dbReference type="EMBL" id="WIAO01000013">
    <property type="protein sequence ID" value="MQM26413.1"/>
    <property type="molecule type" value="Genomic_DNA"/>
</dbReference>